<evidence type="ECO:0000313" key="4">
    <source>
        <dbReference type="Proteomes" id="UP001247805"/>
    </source>
</evidence>
<evidence type="ECO:0000259" key="2">
    <source>
        <dbReference type="SMART" id="SM00382"/>
    </source>
</evidence>
<name>A0ABU3T1Z5_9ALTE</name>
<protein>
    <recommendedName>
        <fullName evidence="2">AAA+ ATPase domain-containing protein</fullName>
    </recommendedName>
</protein>
<dbReference type="SUPFAM" id="SSF52540">
    <property type="entry name" value="P-loop containing nucleoside triphosphate hydrolases"/>
    <property type="match status" value="1"/>
</dbReference>
<dbReference type="InterPro" id="IPR027417">
    <property type="entry name" value="P-loop_NTPase"/>
</dbReference>
<dbReference type="PANTHER" id="PTHR18867">
    <property type="entry name" value="RAD50"/>
    <property type="match status" value="1"/>
</dbReference>
<keyword evidence="4" id="KW-1185">Reference proteome</keyword>
<reference evidence="3 4" key="1">
    <citation type="submission" date="2023-10" db="EMBL/GenBank/DDBJ databases">
        <title>Glaciecola aquimarina strain GGW-M5 nov., isolated from a coastal seawater.</title>
        <authorList>
            <person name="Bayburt H."/>
            <person name="Kim J.M."/>
            <person name="Choi B.J."/>
            <person name="Jeon C.O."/>
        </authorList>
    </citation>
    <scope>NUCLEOTIDE SEQUENCE [LARGE SCALE GENOMIC DNA]</scope>
    <source>
        <strain evidence="3 4">KCTC 32108</strain>
    </source>
</reference>
<dbReference type="Gene3D" id="3.40.50.300">
    <property type="entry name" value="P-loop containing nucleotide triphosphate hydrolases"/>
    <property type="match status" value="1"/>
</dbReference>
<dbReference type="CDD" id="cd06503">
    <property type="entry name" value="ATP-synt_Fo_b"/>
    <property type="match status" value="1"/>
</dbReference>
<feature type="coiled-coil region" evidence="1">
    <location>
        <begin position="78"/>
        <end position="204"/>
    </location>
</feature>
<sequence>MSRKSAEQLKQAISQEAKKKFKLNDNERLNRIRTILNDYLENEDIGKDIIDSWLSTSEGKAFLTKLINENPEKFESQTSALKTQKNQFEDEISSLKIEKAELEKEITQTRNRVEQEKESANQEIEKIHQQTQEQLESERKKKMADLEQEISDKENALETLKVQIELQSKKLKDISKINELDREKDYLERRLNELQAAVNEQEKLLKSPDIAREVVKQDTILGLLQGRDFSRQNENITYTPPIFHDKLIDKGESLVQYFVERFDDGGRSFSFEEMANLLVTIQQSFMVVLKGLPGAGKTSTAIRLAEALYLDRNNNTFDNFLNIPVSRGWVSGRDFIGFYNALKGNYQPAKTGLFQFLTQGSMQGAEKALRLVLLDEANLSPIEHYMSDFLGLFDNEGRGRPIDTGNTNTQRRFLNVPQNLRFIATINNDATTEMLSPRLCDRVPIISMDLQDNQSIRSAIASEINGSVEYDQLDMHFGKKVTEDGYEDTPAKIQQLINIFEDTNREFGQNIRVSKRKINAMQSYFKRANEYMDETAAADFAVSQYMLPSITGFGPNFKRRIEKILEQSKRTGLNRTTDILNTILVTGDAHVGSFSYF</sequence>
<comment type="caution">
    <text evidence="3">The sequence shown here is derived from an EMBL/GenBank/DDBJ whole genome shotgun (WGS) entry which is preliminary data.</text>
</comment>
<keyword evidence="1" id="KW-0175">Coiled coil</keyword>
<dbReference type="InterPro" id="IPR003593">
    <property type="entry name" value="AAA+_ATPase"/>
</dbReference>
<evidence type="ECO:0000313" key="3">
    <source>
        <dbReference type="EMBL" id="MDU0356228.1"/>
    </source>
</evidence>
<accession>A0ABU3T1Z5</accession>
<dbReference type="RefSeq" id="WP_316027730.1">
    <property type="nucleotide sequence ID" value="NZ_JAWDIO010000002.1"/>
</dbReference>
<evidence type="ECO:0000256" key="1">
    <source>
        <dbReference type="SAM" id="Coils"/>
    </source>
</evidence>
<feature type="domain" description="AAA+ ATPase" evidence="2">
    <location>
        <begin position="283"/>
        <end position="449"/>
    </location>
</feature>
<dbReference type="EMBL" id="JAWDIO010000002">
    <property type="protein sequence ID" value="MDU0356228.1"/>
    <property type="molecule type" value="Genomic_DNA"/>
</dbReference>
<proteinExistence type="predicted"/>
<dbReference type="Proteomes" id="UP001247805">
    <property type="component" value="Unassembled WGS sequence"/>
</dbReference>
<gene>
    <name evidence="3" type="ORF">RS130_22165</name>
</gene>
<organism evidence="3 4">
    <name type="scientific">Paraglaciecola aquimarina</name>
    <dbReference type="NCBI Taxonomy" id="1235557"/>
    <lineage>
        <taxon>Bacteria</taxon>
        <taxon>Pseudomonadati</taxon>
        <taxon>Pseudomonadota</taxon>
        <taxon>Gammaproteobacteria</taxon>
        <taxon>Alteromonadales</taxon>
        <taxon>Alteromonadaceae</taxon>
        <taxon>Paraglaciecola</taxon>
    </lineage>
</organism>
<dbReference type="SMART" id="SM00382">
    <property type="entry name" value="AAA"/>
    <property type="match status" value="1"/>
</dbReference>
<dbReference type="PANTHER" id="PTHR18867:SF12">
    <property type="entry name" value="DNA REPAIR PROTEIN RAD50"/>
    <property type="match status" value="1"/>
</dbReference>